<dbReference type="GO" id="GO:0033499">
    <property type="term" value="P:galactose catabolic process via UDP-galactose, Leloir pathway"/>
    <property type="evidence" value="ECO:0007669"/>
    <property type="project" value="TreeGrafter"/>
</dbReference>
<feature type="binding site" evidence="14">
    <location>
        <position position="158"/>
    </location>
    <ligand>
        <name>Fe cation</name>
        <dbReference type="ChEBI" id="CHEBI:24875"/>
    </ligand>
</feature>
<accession>A0A9P6BBL6</accession>
<evidence type="ECO:0000259" key="16">
    <source>
        <dbReference type="Pfam" id="PF01087"/>
    </source>
</evidence>
<dbReference type="InterPro" id="IPR001937">
    <property type="entry name" value="GalP_UDPtransf1"/>
</dbReference>
<dbReference type="GO" id="GO:0008270">
    <property type="term" value="F:zinc ion binding"/>
    <property type="evidence" value="ECO:0007669"/>
    <property type="project" value="InterPro"/>
</dbReference>
<dbReference type="InterPro" id="IPR036265">
    <property type="entry name" value="HIT-like_sf"/>
</dbReference>
<comment type="similarity">
    <text evidence="3 15">Belongs to the galactose-1-phosphate uridylyltransferase type 1 family.</text>
</comment>
<comment type="pathway">
    <text evidence="2 15">Carbohydrate metabolism; galactose metabolism.</text>
</comment>
<evidence type="ECO:0000256" key="7">
    <source>
        <dbReference type="ARBA" id="ARBA00022695"/>
    </source>
</evidence>
<feature type="domain" description="Galactose-1-phosphate uridyl transferase C-terminal" evidence="17">
    <location>
        <begin position="182"/>
        <end position="347"/>
    </location>
</feature>
<dbReference type="InterPro" id="IPR005850">
    <property type="entry name" value="GalP_Utransf_C"/>
</dbReference>
<keyword evidence="6 15" id="KW-0808">Transferase</keyword>
<evidence type="ECO:0000256" key="10">
    <source>
        <dbReference type="ARBA" id="ARBA00023144"/>
    </source>
</evidence>
<feature type="binding site" evidence="13">
    <location>
        <position position="51"/>
    </location>
    <ligand>
        <name>Zn(2+)</name>
        <dbReference type="ChEBI" id="CHEBI:29105"/>
    </ligand>
</feature>
<evidence type="ECO:0000256" key="3">
    <source>
        <dbReference type="ARBA" id="ARBA00010951"/>
    </source>
</evidence>
<keyword evidence="8 13" id="KW-0479">Metal-binding</keyword>
<feature type="binding site" evidence="14">
    <location>
        <position position="274"/>
    </location>
    <ligand>
        <name>Fe cation</name>
        <dbReference type="ChEBI" id="CHEBI:24875"/>
    </ligand>
</feature>
<feature type="binding site" evidence="13">
    <location>
        <position position="140"/>
    </location>
    <ligand>
        <name>Zn(2+)</name>
        <dbReference type="ChEBI" id="CHEBI:29105"/>
    </ligand>
</feature>
<dbReference type="EC" id="2.7.7.12" evidence="4 15"/>
<dbReference type="Pfam" id="PF01087">
    <property type="entry name" value="GalP_UDP_transf"/>
    <property type="match status" value="2"/>
</dbReference>
<comment type="catalytic activity">
    <reaction evidence="1 15">
        <text>alpha-D-galactose 1-phosphate + UDP-alpha-D-glucose = alpha-D-glucose 1-phosphate + UDP-alpha-D-galactose</text>
        <dbReference type="Rhea" id="RHEA:13989"/>
        <dbReference type="ChEBI" id="CHEBI:58336"/>
        <dbReference type="ChEBI" id="CHEBI:58601"/>
        <dbReference type="ChEBI" id="CHEBI:58885"/>
        <dbReference type="ChEBI" id="CHEBI:66914"/>
        <dbReference type="EC" id="2.7.7.12"/>
    </reaction>
</comment>
<keyword evidence="14" id="KW-0408">Iron</keyword>
<evidence type="ECO:0000256" key="4">
    <source>
        <dbReference type="ARBA" id="ARBA00012384"/>
    </source>
</evidence>
<evidence type="ECO:0000256" key="15">
    <source>
        <dbReference type="RuleBase" id="RU000506"/>
    </source>
</evidence>
<protein>
    <recommendedName>
        <fullName evidence="5 15">Galactose-1-phosphate uridylyltransferase</fullName>
        <ecNumber evidence="4 15">2.7.7.12</ecNumber>
    </recommendedName>
</protein>
<comment type="caution">
    <text evidence="18">The sequence shown here is derived from an EMBL/GenBank/DDBJ whole genome shotgun (WGS) entry which is preliminary data.</text>
</comment>
<gene>
    <name evidence="18" type="ORF">BS47DRAFT_1370258</name>
</gene>
<proteinExistence type="inferred from homology"/>
<dbReference type="SUPFAM" id="SSF54197">
    <property type="entry name" value="HIT-like"/>
    <property type="match status" value="2"/>
</dbReference>
<dbReference type="PANTHER" id="PTHR11943:SF1">
    <property type="entry name" value="GALACTOSE-1-PHOSPHATE URIDYLYLTRANSFERASE"/>
    <property type="match status" value="1"/>
</dbReference>
<comment type="cofactor">
    <cofactor evidence="14">
        <name>Fe cation</name>
        <dbReference type="ChEBI" id="CHEBI:24875"/>
    </cofactor>
    <text evidence="14">Binds 1 Fe cation per subunit.</text>
</comment>
<feature type="binding site" evidence="14">
    <location>
        <position position="301"/>
    </location>
    <ligand>
        <name>Fe cation</name>
        <dbReference type="ChEBI" id="CHEBI:24875"/>
    </ligand>
</feature>
<dbReference type="AlphaFoldDB" id="A0A9P6BBL6"/>
<dbReference type="CDD" id="cd00608">
    <property type="entry name" value="GalT"/>
    <property type="match status" value="1"/>
</dbReference>
<keyword evidence="10 15" id="KW-0299">Galactose metabolism</keyword>
<dbReference type="OrthoDB" id="418412at2759"/>
<feature type="active site" description="Tele-UMP-histidine intermediate" evidence="12">
    <location>
        <position position="142"/>
    </location>
</feature>
<dbReference type="InterPro" id="IPR005849">
    <property type="entry name" value="GalP_Utransf_N"/>
</dbReference>
<feature type="binding site" evidence="14">
    <location>
        <position position="299"/>
    </location>
    <ligand>
        <name>Fe cation</name>
        <dbReference type="ChEBI" id="CHEBI:24875"/>
    </ligand>
</feature>
<evidence type="ECO:0000256" key="5">
    <source>
        <dbReference type="ARBA" id="ARBA00016340"/>
    </source>
</evidence>
<evidence type="ECO:0000259" key="17">
    <source>
        <dbReference type="Pfam" id="PF02744"/>
    </source>
</evidence>
<evidence type="ECO:0000256" key="13">
    <source>
        <dbReference type="PIRSR" id="PIRSR000808-3"/>
    </source>
</evidence>
<dbReference type="PIRSF" id="PIRSF000808">
    <property type="entry name" value="GalT"/>
    <property type="match status" value="1"/>
</dbReference>
<dbReference type="Proteomes" id="UP000886523">
    <property type="component" value="Unassembled WGS sequence"/>
</dbReference>
<evidence type="ECO:0000256" key="12">
    <source>
        <dbReference type="PIRSR" id="PIRSR000808-1"/>
    </source>
</evidence>
<organism evidence="18 19">
    <name type="scientific">Hydnum rufescens UP504</name>
    <dbReference type="NCBI Taxonomy" id="1448309"/>
    <lineage>
        <taxon>Eukaryota</taxon>
        <taxon>Fungi</taxon>
        <taxon>Dikarya</taxon>
        <taxon>Basidiomycota</taxon>
        <taxon>Agaricomycotina</taxon>
        <taxon>Agaricomycetes</taxon>
        <taxon>Cantharellales</taxon>
        <taxon>Hydnaceae</taxon>
        <taxon>Hydnum</taxon>
    </lineage>
</organism>
<evidence type="ECO:0000256" key="9">
    <source>
        <dbReference type="ARBA" id="ARBA00022833"/>
    </source>
</evidence>
<dbReference type="GO" id="GO:0008108">
    <property type="term" value="F:UDP-glucose:hexose-1-phosphate uridylyltransferase activity"/>
    <property type="evidence" value="ECO:0007669"/>
    <property type="project" value="UniProtKB-EC"/>
</dbReference>
<reference evidence="18" key="1">
    <citation type="journal article" date="2020" name="Nat. Commun.">
        <title>Large-scale genome sequencing of mycorrhizal fungi provides insights into the early evolution of symbiotic traits.</title>
        <authorList>
            <person name="Miyauchi S."/>
            <person name="Kiss E."/>
            <person name="Kuo A."/>
            <person name="Drula E."/>
            <person name="Kohler A."/>
            <person name="Sanchez-Garcia M."/>
            <person name="Morin E."/>
            <person name="Andreopoulos B."/>
            <person name="Barry K.W."/>
            <person name="Bonito G."/>
            <person name="Buee M."/>
            <person name="Carver A."/>
            <person name="Chen C."/>
            <person name="Cichocki N."/>
            <person name="Clum A."/>
            <person name="Culley D."/>
            <person name="Crous P.W."/>
            <person name="Fauchery L."/>
            <person name="Girlanda M."/>
            <person name="Hayes R.D."/>
            <person name="Keri Z."/>
            <person name="LaButti K."/>
            <person name="Lipzen A."/>
            <person name="Lombard V."/>
            <person name="Magnuson J."/>
            <person name="Maillard F."/>
            <person name="Murat C."/>
            <person name="Nolan M."/>
            <person name="Ohm R.A."/>
            <person name="Pangilinan J."/>
            <person name="Pereira M.F."/>
            <person name="Perotto S."/>
            <person name="Peter M."/>
            <person name="Pfister S."/>
            <person name="Riley R."/>
            <person name="Sitrit Y."/>
            <person name="Stielow J.B."/>
            <person name="Szollosi G."/>
            <person name="Zifcakova L."/>
            <person name="Stursova M."/>
            <person name="Spatafora J.W."/>
            <person name="Tedersoo L."/>
            <person name="Vaario L.M."/>
            <person name="Yamada A."/>
            <person name="Yan M."/>
            <person name="Wang P."/>
            <person name="Xu J."/>
            <person name="Bruns T."/>
            <person name="Baldrian P."/>
            <person name="Vilgalys R."/>
            <person name="Dunand C."/>
            <person name="Henrissat B."/>
            <person name="Grigoriev I.V."/>
            <person name="Hibbett D."/>
            <person name="Nagy L.G."/>
            <person name="Martin F.M."/>
        </authorList>
    </citation>
    <scope>NUCLEOTIDE SEQUENCE</scope>
    <source>
        <strain evidence="18">UP504</strain>
    </source>
</reference>
<evidence type="ECO:0000256" key="1">
    <source>
        <dbReference type="ARBA" id="ARBA00001107"/>
    </source>
</evidence>
<keyword evidence="19" id="KW-1185">Reference proteome</keyword>
<dbReference type="GO" id="GO:0005737">
    <property type="term" value="C:cytoplasm"/>
    <property type="evidence" value="ECO:0007669"/>
    <property type="project" value="TreeGrafter"/>
</dbReference>
<dbReference type="Pfam" id="PF02744">
    <property type="entry name" value="GalP_UDP_tr_C"/>
    <property type="match status" value="1"/>
</dbReference>
<evidence type="ECO:0000256" key="2">
    <source>
        <dbReference type="ARBA" id="ARBA00004947"/>
    </source>
</evidence>
<feature type="domain" description="Galactose-1-phosphate uridyl transferase N-terminal" evidence="16">
    <location>
        <begin position="73"/>
        <end position="152"/>
    </location>
</feature>
<feature type="domain" description="Galactose-1-phosphate uridyl transferase N-terminal" evidence="16">
    <location>
        <begin position="2"/>
        <end position="72"/>
    </location>
</feature>
<keyword evidence="11 15" id="KW-0119">Carbohydrate metabolism</keyword>
<keyword evidence="9 13" id="KW-0862">Zinc</keyword>
<feature type="binding site" evidence="13">
    <location>
        <position position="54"/>
    </location>
    <ligand>
        <name>Zn(2+)</name>
        <dbReference type="ChEBI" id="CHEBI:29105"/>
    </ligand>
</feature>
<dbReference type="Gene3D" id="3.30.428.10">
    <property type="entry name" value="HIT-like"/>
    <property type="match status" value="3"/>
</dbReference>
<dbReference type="InterPro" id="IPR019779">
    <property type="entry name" value="GalP_UDPtransf1_His-AS"/>
</dbReference>
<dbReference type="PANTHER" id="PTHR11943">
    <property type="entry name" value="GALACTOSE-1-PHOSPHATE URIDYLYLTRANSFERASE"/>
    <property type="match status" value="1"/>
</dbReference>
<sequence length="362" mass="40910">MEFSPANHPHRRYNPLTGEHVLVSPHRNKRPWLGQTESLDRVVLPAYDPDCYLCPGNKRAGGQQNEDYKQTMTEPVEGACDVIIFHPRHDLTLARLPPSNIETIIEQWKAIYSKRGTQQGIKYVQIFENKGPMMGSSNPHPHGQVWSLSQVPSIPSTELVHMRQYAESSPPPSSAPAGPLGKPSLLCEYAQFEVNQENPDEGRVVVKNDDWVVLVPWWAVWPFETLVFPYKRHVPSLLHLTDSETKSFASILGDITARYDNLFSTSFAYSMGIHQKPIPGNIAQSVENMHDADDIAHLHLHFYPPLLRSATVRKFLVGFELLAEPQRDLTPEQAARRLRDCSPVHFLDQKVSNPVPKESSGH</sequence>
<evidence type="ECO:0000256" key="14">
    <source>
        <dbReference type="PIRSR" id="PIRSR000808-4"/>
    </source>
</evidence>
<evidence type="ECO:0000256" key="8">
    <source>
        <dbReference type="ARBA" id="ARBA00022723"/>
    </source>
</evidence>
<evidence type="ECO:0000313" key="19">
    <source>
        <dbReference type="Proteomes" id="UP000886523"/>
    </source>
</evidence>
<dbReference type="PROSITE" id="PS00117">
    <property type="entry name" value="GAL_P_UDP_TRANSF_I"/>
    <property type="match status" value="1"/>
</dbReference>
<evidence type="ECO:0000313" key="18">
    <source>
        <dbReference type="EMBL" id="KAF9521171.1"/>
    </source>
</evidence>
<dbReference type="EMBL" id="MU128909">
    <property type="protein sequence ID" value="KAF9521171.1"/>
    <property type="molecule type" value="Genomic_DNA"/>
</dbReference>
<name>A0A9P6BBL6_9AGAM</name>
<comment type="cofactor">
    <cofactor evidence="13">
        <name>Zn(2+)</name>
        <dbReference type="ChEBI" id="CHEBI:29105"/>
    </cofactor>
    <text evidence="13">Binds 1 zinc ion per subunit.</text>
</comment>
<keyword evidence="7 15" id="KW-0548">Nucleotidyltransferase</keyword>
<evidence type="ECO:0000256" key="11">
    <source>
        <dbReference type="ARBA" id="ARBA00023277"/>
    </source>
</evidence>
<feature type="binding site" evidence="13">
    <location>
        <position position="89"/>
    </location>
    <ligand>
        <name>Zn(2+)</name>
        <dbReference type="ChEBI" id="CHEBI:29105"/>
    </ligand>
</feature>
<evidence type="ECO:0000256" key="6">
    <source>
        <dbReference type="ARBA" id="ARBA00022679"/>
    </source>
</evidence>
<dbReference type="NCBIfam" id="TIGR00209">
    <property type="entry name" value="galT_1"/>
    <property type="match status" value="2"/>
</dbReference>